<dbReference type="InterPro" id="IPR002016">
    <property type="entry name" value="Haem_peroxidase"/>
</dbReference>
<evidence type="ECO:0000256" key="1">
    <source>
        <dbReference type="ARBA" id="ARBA00023002"/>
    </source>
</evidence>
<comment type="similarity">
    <text evidence="2">Belongs to the peroxidase family.</text>
</comment>
<dbReference type="GO" id="GO:0034599">
    <property type="term" value="P:cellular response to oxidative stress"/>
    <property type="evidence" value="ECO:0007669"/>
    <property type="project" value="InterPro"/>
</dbReference>
<evidence type="ECO:0000256" key="2">
    <source>
        <dbReference type="RuleBase" id="RU004241"/>
    </source>
</evidence>
<dbReference type="InterPro" id="IPR002207">
    <property type="entry name" value="Peroxidase_I"/>
</dbReference>
<protein>
    <recommendedName>
        <fullName evidence="3">Plant heme peroxidase family profile domain-containing protein</fullName>
    </recommendedName>
</protein>
<dbReference type="Gene3D" id="1.10.520.10">
    <property type="match status" value="1"/>
</dbReference>
<organism evidence="4 5">
    <name type="scientific">Perkinsus olseni</name>
    <name type="common">Perkinsus atlanticus</name>
    <dbReference type="NCBI Taxonomy" id="32597"/>
    <lineage>
        <taxon>Eukaryota</taxon>
        <taxon>Sar</taxon>
        <taxon>Alveolata</taxon>
        <taxon>Perkinsozoa</taxon>
        <taxon>Perkinsea</taxon>
        <taxon>Perkinsida</taxon>
        <taxon>Perkinsidae</taxon>
        <taxon>Perkinsus</taxon>
    </lineage>
</organism>
<comment type="caution">
    <text evidence="4">The sequence shown here is derived from an EMBL/GenBank/DDBJ whole genome shotgun (WGS) entry which is preliminary data.</text>
</comment>
<name>A0A7J6T9K3_PEROL</name>
<feature type="domain" description="Plant heme peroxidase family profile" evidence="3">
    <location>
        <begin position="70"/>
        <end position="154"/>
    </location>
</feature>
<feature type="non-terminal residue" evidence="4">
    <location>
        <position position="155"/>
    </location>
</feature>
<keyword evidence="1" id="KW-0560">Oxidoreductase</keyword>
<dbReference type="GO" id="GO:0042744">
    <property type="term" value="P:hydrogen peroxide catabolic process"/>
    <property type="evidence" value="ECO:0007669"/>
    <property type="project" value="TreeGrafter"/>
</dbReference>
<dbReference type="GO" id="GO:0020037">
    <property type="term" value="F:heme binding"/>
    <property type="evidence" value="ECO:0007669"/>
    <property type="project" value="InterPro"/>
</dbReference>
<dbReference type="PRINTS" id="PR00458">
    <property type="entry name" value="PEROXIDASE"/>
</dbReference>
<evidence type="ECO:0000259" key="3">
    <source>
        <dbReference type="Pfam" id="PF00141"/>
    </source>
</evidence>
<dbReference type="AlphaFoldDB" id="A0A7J6T9K3"/>
<reference evidence="4 5" key="1">
    <citation type="submission" date="2020-04" db="EMBL/GenBank/DDBJ databases">
        <title>Perkinsus olseni comparative genomics.</title>
        <authorList>
            <person name="Bogema D.R."/>
        </authorList>
    </citation>
    <scope>NUCLEOTIDE SEQUENCE [LARGE SCALE GENOMIC DNA]</scope>
    <source>
        <strain evidence="4">ATCC PRA-205</strain>
    </source>
</reference>
<dbReference type="EMBL" id="JABANM010009136">
    <property type="protein sequence ID" value="KAF4741422.1"/>
    <property type="molecule type" value="Genomic_DNA"/>
</dbReference>
<dbReference type="GO" id="GO:0000302">
    <property type="term" value="P:response to reactive oxygen species"/>
    <property type="evidence" value="ECO:0007669"/>
    <property type="project" value="TreeGrafter"/>
</dbReference>
<dbReference type="PRINTS" id="PR00459">
    <property type="entry name" value="ASPEROXIDASE"/>
</dbReference>
<dbReference type="GO" id="GO:0004601">
    <property type="term" value="F:peroxidase activity"/>
    <property type="evidence" value="ECO:0007669"/>
    <property type="project" value="InterPro"/>
</dbReference>
<dbReference type="SUPFAM" id="SSF48113">
    <property type="entry name" value="Heme-dependent peroxidases"/>
    <property type="match status" value="1"/>
</dbReference>
<evidence type="ECO:0000313" key="4">
    <source>
        <dbReference type="EMBL" id="KAF4741422.1"/>
    </source>
</evidence>
<dbReference type="Proteomes" id="UP000574390">
    <property type="component" value="Unassembled WGS sequence"/>
</dbReference>
<dbReference type="InterPro" id="IPR010255">
    <property type="entry name" value="Haem_peroxidase_sf"/>
</dbReference>
<dbReference type="InterPro" id="IPR044831">
    <property type="entry name" value="Ccp1-like"/>
</dbReference>
<dbReference type="Pfam" id="PF00141">
    <property type="entry name" value="peroxidase"/>
    <property type="match status" value="1"/>
</dbReference>
<feature type="non-terminal residue" evidence="4">
    <location>
        <position position="1"/>
    </location>
</feature>
<sequence length="155" mass="17140">VVPDHWYDRLPPRLGLYSVSLMEPVCFAPPPLPSFLLVVQPLSMASTDTTSVDPEQYAKDLRAMADELTAMIDDLNCDPIIVRFAWHDSGTYDKSLPWPQCGGASGGIIYDVELKHEANAGLAKARRYLEPIKAKYPLVSWADLIQLASACALKH</sequence>
<dbReference type="PANTHER" id="PTHR31356:SF66">
    <property type="entry name" value="CATALASE-PEROXIDASE"/>
    <property type="match status" value="1"/>
</dbReference>
<evidence type="ECO:0000313" key="5">
    <source>
        <dbReference type="Proteomes" id="UP000574390"/>
    </source>
</evidence>
<dbReference type="PANTHER" id="PTHR31356">
    <property type="entry name" value="THYLAKOID LUMENAL 29 KDA PROTEIN, CHLOROPLASTIC-RELATED"/>
    <property type="match status" value="1"/>
</dbReference>
<proteinExistence type="inferred from homology"/>
<gene>
    <name evidence="4" type="ORF">FOZ62_020951</name>
</gene>
<accession>A0A7J6T9K3</accession>